<dbReference type="AlphaFoldDB" id="A0A841U121"/>
<sequence>MFEKIRQAGAAVLAGAILIGAAGTFGPARPVAAAEAEAAAAQPQTYRIVILGDSVSVGYEPGAASQADVYGYADRLLEQALLRGRAEESNYAVLGLTSSGLTNLLQGAKDKKPLTGSQLQDFAKYGDARIAEEANKTAARTAELNAALAQADLVALTIGGNDFLDYIRGLAELETKDALEAIDRDIDTRLNNYTEQVTQAIRLIGELAPGASIKLSDQYLPIPKPFNADLYDRFVKVTDDLAERLDRMAEQLRAEGIDIGIVHVRDAFLGKEMAYTHIFYEKDVHPNQAGYLEMAKRFSMAVWNEYTPIPTASKGTPASPAAPAIYIDGRPLTTANKPTLKNGTTYLALSDVAAATGARLTWDNKTRTATFRKNGGEVSITIGAKTMKVNGASRELAASAYLEKVGGVQKTYVPLAAVATGLQYQVVYRAKLNTAFIHS</sequence>
<evidence type="ECO:0000259" key="1">
    <source>
        <dbReference type="Pfam" id="PF07833"/>
    </source>
</evidence>
<gene>
    <name evidence="2" type="ORF">H7B90_15820</name>
</gene>
<dbReference type="SUPFAM" id="SSF55383">
    <property type="entry name" value="Copper amine oxidase, domain N"/>
    <property type="match status" value="1"/>
</dbReference>
<accession>A0A841U121</accession>
<keyword evidence="3" id="KW-1185">Reference proteome</keyword>
<dbReference type="InterPro" id="IPR001087">
    <property type="entry name" value="GDSL"/>
</dbReference>
<dbReference type="EMBL" id="JACJVR010000060">
    <property type="protein sequence ID" value="MBB6692878.1"/>
    <property type="molecule type" value="Genomic_DNA"/>
</dbReference>
<feature type="domain" description="Copper amine oxidase-like N-terminal" evidence="1">
    <location>
        <begin position="327"/>
        <end position="436"/>
    </location>
</feature>
<dbReference type="InterPro" id="IPR036514">
    <property type="entry name" value="SGNH_hydro_sf"/>
</dbReference>
<protein>
    <recommendedName>
        <fullName evidence="1">Copper amine oxidase-like N-terminal domain-containing protein</fullName>
    </recommendedName>
</protein>
<dbReference type="CDD" id="cd00229">
    <property type="entry name" value="SGNH_hydrolase"/>
    <property type="match status" value="1"/>
</dbReference>
<name>A0A841U121_9BACL</name>
<comment type="caution">
    <text evidence="2">The sequence shown here is derived from an EMBL/GenBank/DDBJ whole genome shotgun (WGS) entry which is preliminary data.</text>
</comment>
<organism evidence="2 3">
    <name type="scientific">Cohnella xylanilytica</name>
    <dbReference type="NCBI Taxonomy" id="557555"/>
    <lineage>
        <taxon>Bacteria</taxon>
        <taxon>Bacillati</taxon>
        <taxon>Bacillota</taxon>
        <taxon>Bacilli</taxon>
        <taxon>Bacillales</taxon>
        <taxon>Paenibacillaceae</taxon>
        <taxon>Cohnella</taxon>
    </lineage>
</organism>
<reference evidence="2 3" key="1">
    <citation type="submission" date="2020-08" db="EMBL/GenBank/DDBJ databases">
        <title>Cohnella phylogeny.</title>
        <authorList>
            <person name="Dunlap C."/>
        </authorList>
    </citation>
    <scope>NUCLEOTIDE SEQUENCE [LARGE SCALE GENOMIC DNA]</scope>
    <source>
        <strain evidence="2 3">DSM 25239</strain>
    </source>
</reference>
<dbReference type="Pfam" id="PF07833">
    <property type="entry name" value="Cu_amine_oxidN1"/>
    <property type="match status" value="1"/>
</dbReference>
<dbReference type="Gene3D" id="3.30.457.10">
    <property type="entry name" value="Copper amine oxidase-like, N-terminal domain"/>
    <property type="match status" value="1"/>
</dbReference>
<proteinExistence type="predicted"/>
<evidence type="ECO:0000313" key="3">
    <source>
        <dbReference type="Proteomes" id="UP000553776"/>
    </source>
</evidence>
<dbReference type="Gene3D" id="3.40.50.1110">
    <property type="entry name" value="SGNH hydrolase"/>
    <property type="match status" value="1"/>
</dbReference>
<dbReference type="RefSeq" id="WP_185136866.1">
    <property type="nucleotide sequence ID" value="NZ_BORM01000001.1"/>
</dbReference>
<evidence type="ECO:0000313" key="2">
    <source>
        <dbReference type="EMBL" id="MBB6692878.1"/>
    </source>
</evidence>
<dbReference type="Pfam" id="PF00657">
    <property type="entry name" value="Lipase_GDSL"/>
    <property type="match status" value="1"/>
</dbReference>
<dbReference type="SUPFAM" id="SSF52266">
    <property type="entry name" value="SGNH hydrolase"/>
    <property type="match status" value="1"/>
</dbReference>
<dbReference type="Proteomes" id="UP000553776">
    <property type="component" value="Unassembled WGS sequence"/>
</dbReference>
<dbReference type="InterPro" id="IPR012854">
    <property type="entry name" value="Cu_amine_oxidase-like_N"/>
</dbReference>
<dbReference type="InterPro" id="IPR036582">
    <property type="entry name" value="Mao_N_sf"/>
</dbReference>